<dbReference type="Proteomes" id="UP000664256">
    <property type="component" value="Unassembled WGS sequence"/>
</dbReference>
<evidence type="ECO:0000313" key="2">
    <source>
        <dbReference type="EMBL" id="MBO0450337.1"/>
    </source>
</evidence>
<evidence type="ECO:0000256" key="1">
    <source>
        <dbReference type="SAM" id="Phobius"/>
    </source>
</evidence>
<reference evidence="2 3" key="1">
    <citation type="submission" date="2021-03" db="EMBL/GenBank/DDBJ databases">
        <title>Enterococcal diversity collection.</title>
        <authorList>
            <person name="Gilmore M.S."/>
            <person name="Schwartzman J."/>
            <person name="Van Tyne D."/>
            <person name="Martin M."/>
            <person name="Earl A.M."/>
            <person name="Manson A.L."/>
            <person name="Straub T."/>
            <person name="Salamzade R."/>
            <person name="Saavedra J."/>
            <person name="Lebreton F."/>
            <person name="Prichula J."/>
            <person name="Schaufler K."/>
            <person name="Gaca A."/>
            <person name="Sgardioli B."/>
            <person name="Wagenaar J."/>
            <person name="Strong T."/>
        </authorList>
    </citation>
    <scope>NUCLEOTIDE SEQUENCE [LARGE SCALE GENOMIC DNA]</scope>
    <source>
        <strain evidence="2 3">MJM12</strain>
    </source>
</reference>
<keyword evidence="1" id="KW-1133">Transmembrane helix</keyword>
<organism evidence="2 3">
    <name type="scientific">Candidatus Enterococcus myersii</name>
    <dbReference type="NCBI Taxonomy" id="2815322"/>
    <lineage>
        <taxon>Bacteria</taxon>
        <taxon>Bacillati</taxon>
        <taxon>Bacillota</taxon>
        <taxon>Bacilli</taxon>
        <taxon>Lactobacillales</taxon>
        <taxon>Enterococcaceae</taxon>
        <taxon>Enterococcus</taxon>
    </lineage>
</organism>
<feature type="transmembrane region" description="Helical" evidence="1">
    <location>
        <begin position="81"/>
        <end position="104"/>
    </location>
</feature>
<keyword evidence="1" id="KW-0812">Transmembrane</keyword>
<protein>
    <recommendedName>
        <fullName evidence="4">Poly-beta-1,6-N-acetyl-D-glucosamine biosynthesis protein PgaD</fullName>
    </recommendedName>
</protein>
<gene>
    <name evidence="2" type="ORF">JZO76_12490</name>
</gene>
<evidence type="ECO:0000313" key="3">
    <source>
        <dbReference type="Proteomes" id="UP000664256"/>
    </source>
</evidence>
<evidence type="ECO:0008006" key="4">
    <source>
        <dbReference type="Google" id="ProtNLM"/>
    </source>
</evidence>
<dbReference type="EMBL" id="JAFLVT010000018">
    <property type="protein sequence ID" value="MBO0450337.1"/>
    <property type="molecule type" value="Genomic_DNA"/>
</dbReference>
<keyword evidence="1" id="KW-0472">Membrane</keyword>
<proteinExistence type="predicted"/>
<sequence>MENKKDTTNNELEDKKKQETVYEDKFFEKGHLWLKLRTIILTILAWLGVIIPIYWTLTSTLLRNHVKVKAVWSYQEGIDTYFFLLKAFVFFFIGATVFTVIMTLRSNREIKENYSKNFTYDFDDMLKKRHELDDFYTARFGPSDKRINIKTYSVPEEKNISKAELQAVFKKENSK</sequence>
<dbReference type="RefSeq" id="WP_206905080.1">
    <property type="nucleotide sequence ID" value="NZ_JAFLVT010000018.1"/>
</dbReference>
<feature type="transmembrane region" description="Helical" evidence="1">
    <location>
        <begin position="39"/>
        <end position="57"/>
    </location>
</feature>
<comment type="caution">
    <text evidence="2">The sequence shown here is derived from an EMBL/GenBank/DDBJ whole genome shotgun (WGS) entry which is preliminary data.</text>
</comment>
<accession>A0ABS3HA47</accession>
<keyword evidence="3" id="KW-1185">Reference proteome</keyword>
<name>A0ABS3HA47_9ENTE</name>